<keyword evidence="3" id="KW-1185">Reference proteome</keyword>
<accession>A0ABD2C9Q6</accession>
<gene>
    <name evidence="2" type="ORF">V1477_009416</name>
</gene>
<feature type="coiled-coil region" evidence="1">
    <location>
        <begin position="223"/>
        <end position="257"/>
    </location>
</feature>
<dbReference type="AlphaFoldDB" id="A0ABD2C9Q6"/>
<comment type="caution">
    <text evidence="2">The sequence shown here is derived from an EMBL/GenBank/DDBJ whole genome shotgun (WGS) entry which is preliminary data.</text>
</comment>
<evidence type="ECO:0000313" key="2">
    <source>
        <dbReference type="EMBL" id="KAL2741787.1"/>
    </source>
</evidence>
<keyword evidence="1" id="KW-0175">Coiled coil</keyword>
<proteinExistence type="predicted"/>
<protein>
    <submittedName>
        <fullName evidence="2">Myosin-9-like</fullName>
    </submittedName>
</protein>
<sequence length="274" mass="32481">MAREENMNKYSNIEHIRTNMLWLDIKIVDPEMEALMKQINEEQTRLKEALREKLRLMKYDTDVIEKENEQKKEWLQSRGIQLEENSYLVIKIENEVRIKEEPTDIVTSQNGYHEEKMTVQFLEELGHTENINNNMAVQAIDTEVEVSRVNNCNVETSDKESKNDISKKNNQIMRTEIDNIDINDKSTKEESVVAMRTCKGTLINVEPVEDILLYEKKSKRDMKRRMLKKYKATLKRKKNAKEKMEELQNNKDIESTNLLFRPIKMFGQIFAFKV</sequence>
<evidence type="ECO:0000256" key="1">
    <source>
        <dbReference type="SAM" id="Coils"/>
    </source>
</evidence>
<dbReference type="EMBL" id="JAYRBN010000058">
    <property type="protein sequence ID" value="KAL2741787.1"/>
    <property type="molecule type" value="Genomic_DNA"/>
</dbReference>
<dbReference type="Proteomes" id="UP001607303">
    <property type="component" value="Unassembled WGS sequence"/>
</dbReference>
<name>A0ABD2C9Q6_VESMC</name>
<reference evidence="2 3" key="1">
    <citation type="journal article" date="2024" name="Ann. Entomol. Soc. Am.">
        <title>Genomic analyses of the southern and eastern yellowjacket wasps (Hymenoptera: Vespidae) reveal evolutionary signatures of social life.</title>
        <authorList>
            <person name="Catto M.A."/>
            <person name="Caine P.B."/>
            <person name="Orr S.E."/>
            <person name="Hunt B.G."/>
            <person name="Goodisman M.A.D."/>
        </authorList>
    </citation>
    <scope>NUCLEOTIDE SEQUENCE [LARGE SCALE GENOMIC DNA]</scope>
    <source>
        <strain evidence="2">232</strain>
        <tissue evidence="2">Head and thorax</tissue>
    </source>
</reference>
<organism evidence="2 3">
    <name type="scientific">Vespula maculifrons</name>
    <name type="common">Eastern yellow jacket</name>
    <name type="synonym">Wasp</name>
    <dbReference type="NCBI Taxonomy" id="7453"/>
    <lineage>
        <taxon>Eukaryota</taxon>
        <taxon>Metazoa</taxon>
        <taxon>Ecdysozoa</taxon>
        <taxon>Arthropoda</taxon>
        <taxon>Hexapoda</taxon>
        <taxon>Insecta</taxon>
        <taxon>Pterygota</taxon>
        <taxon>Neoptera</taxon>
        <taxon>Endopterygota</taxon>
        <taxon>Hymenoptera</taxon>
        <taxon>Apocrita</taxon>
        <taxon>Aculeata</taxon>
        <taxon>Vespoidea</taxon>
        <taxon>Vespidae</taxon>
        <taxon>Vespinae</taxon>
        <taxon>Vespula</taxon>
    </lineage>
</organism>
<evidence type="ECO:0000313" key="3">
    <source>
        <dbReference type="Proteomes" id="UP001607303"/>
    </source>
</evidence>